<dbReference type="EMBL" id="CYGY02000105">
    <property type="protein sequence ID" value="SIT51175.1"/>
    <property type="molecule type" value="Genomic_DNA"/>
</dbReference>
<protein>
    <submittedName>
        <fullName evidence="1">Uncharacterized protein</fullName>
    </submittedName>
</protein>
<reference evidence="1" key="1">
    <citation type="submission" date="2016-12" db="EMBL/GenBank/DDBJ databases">
        <authorList>
            <person name="Moulin L."/>
        </authorList>
    </citation>
    <scope>NUCLEOTIDE SEQUENCE [LARGE SCALE GENOMIC DNA]</scope>
    <source>
        <strain evidence="1">STM 7183</strain>
    </source>
</reference>
<accession>A0A1N7SUM3</accession>
<name>A0A1N7SUM3_9BURK</name>
<evidence type="ECO:0000313" key="2">
    <source>
        <dbReference type="Proteomes" id="UP000195569"/>
    </source>
</evidence>
<gene>
    <name evidence="1" type="ORF">BN2476_1050010</name>
</gene>
<dbReference type="AlphaFoldDB" id="A0A1N7SUM3"/>
<organism evidence="1 2">
    <name type="scientific">Paraburkholderia piptadeniae</name>
    <dbReference type="NCBI Taxonomy" id="1701573"/>
    <lineage>
        <taxon>Bacteria</taxon>
        <taxon>Pseudomonadati</taxon>
        <taxon>Pseudomonadota</taxon>
        <taxon>Betaproteobacteria</taxon>
        <taxon>Burkholderiales</taxon>
        <taxon>Burkholderiaceae</taxon>
        <taxon>Paraburkholderia</taxon>
    </lineage>
</organism>
<proteinExistence type="predicted"/>
<sequence>MKIEGDFMWHDHSDRFECLILDLCGAHRYVQPTAATFVRSGFEVAELHITGSSYCDSSVHLNVRSTCWNFSFPAIGRTMLPARKDS</sequence>
<dbReference type="Proteomes" id="UP000195569">
    <property type="component" value="Unassembled WGS sequence"/>
</dbReference>
<comment type="caution">
    <text evidence="1">The sequence shown here is derived from an EMBL/GenBank/DDBJ whole genome shotgun (WGS) entry which is preliminary data.</text>
</comment>
<evidence type="ECO:0000313" key="1">
    <source>
        <dbReference type="EMBL" id="SIT51175.1"/>
    </source>
</evidence>
<keyword evidence="2" id="KW-1185">Reference proteome</keyword>